<protein>
    <recommendedName>
        <fullName evidence="2">Nephrocystin 3-like N-terminal domain-containing protein</fullName>
    </recommendedName>
</protein>
<keyword evidence="1" id="KW-0677">Repeat</keyword>
<dbReference type="Pfam" id="PF24883">
    <property type="entry name" value="NPHP3_N"/>
    <property type="match status" value="1"/>
</dbReference>
<proteinExistence type="predicted"/>
<dbReference type="HOGENOM" id="CLU_082492_0_0_1"/>
<organism evidence="3 4">
    <name type="scientific">Sphaerobolus stellatus (strain SS14)</name>
    <dbReference type="NCBI Taxonomy" id="990650"/>
    <lineage>
        <taxon>Eukaryota</taxon>
        <taxon>Fungi</taxon>
        <taxon>Dikarya</taxon>
        <taxon>Basidiomycota</taxon>
        <taxon>Agaricomycotina</taxon>
        <taxon>Agaricomycetes</taxon>
        <taxon>Phallomycetidae</taxon>
        <taxon>Geastrales</taxon>
        <taxon>Sphaerobolaceae</taxon>
        <taxon>Sphaerobolus</taxon>
    </lineage>
</organism>
<dbReference type="AlphaFoldDB" id="A0A0C9UVM3"/>
<evidence type="ECO:0000313" key="4">
    <source>
        <dbReference type="Proteomes" id="UP000054279"/>
    </source>
</evidence>
<reference evidence="3 4" key="1">
    <citation type="submission" date="2014-06" db="EMBL/GenBank/DDBJ databases">
        <title>Evolutionary Origins and Diversification of the Mycorrhizal Mutualists.</title>
        <authorList>
            <consortium name="DOE Joint Genome Institute"/>
            <consortium name="Mycorrhizal Genomics Consortium"/>
            <person name="Kohler A."/>
            <person name="Kuo A."/>
            <person name="Nagy L.G."/>
            <person name="Floudas D."/>
            <person name="Copeland A."/>
            <person name="Barry K.W."/>
            <person name="Cichocki N."/>
            <person name="Veneault-Fourrey C."/>
            <person name="LaButti K."/>
            <person name="Lindquist E.A."/>
            <person name="Lipzen A."/>
            <person name="Lundell T."/>
            <person name="Morin E."/>
            <person name="Murat C."/>
            <person name="Riley R."/>
            <person name="Ohm R."/>
            <person name="Sun H."/>
            <person name="Tunlid A."/>
            <person name="Henrissat B."/>
            <person name="Grigoriev I.V."/>
            <person name="Hibbett D.S."/>
            <person name="Martin F."/>
        </authorList>
    </citation>
    <scope>NUCLEOTIDE SEQUENCE [LARGE SCALE GENOMIC DNA]</scope>
    <source>
        <strain evidence="3 4">SS14</strain>
    </source>
</reference>
<dbReference type="InterPro" id="IPR056884">
    <property type="entry name" value="NPHP3-like_N"/>
</dbReference>
<dbReference type="EMBL" id="KN837104">
    <property type="protein sequence ID" value="KIJ47090.1"/>
    <property type="molecule type" value="Genomic_DNA"/>
</dbReference>
<dbReference type="OrthoDB" id="1577640at2759"/>
<evidence type="ECO:0000259" key="2">
    <source>
        <dbReference type="Pfam" id="PF24883"/>
    </source>
</evidence>
<dbReference type="PANTHER" id="PTHR10039:SF16">
    <property type="entry name" value="GPI INOSITOL-DEACYLASE"/>
    <property type="match status" value="1"/>
</dbReference>
<sequence>MSVVLETITRLARCFHHTYILLDALDEIAADERTSLLKALNEIITNARLSNINLLMTSRREPYLVDGFHNLLLEEISWTTSNVDEDINLYVTEIVDKEPKLSRWSVELRVEIVQTLSNKAKGMFRWIECQVDVLKKCRRPYDVKKALGSLPQTLDETYKRILLAVEEEDRIYVARLLTWVIFTPEPLCLDLLAEAIIFELDSSELNPDQRFADPNDILDLCRNMFGDSSSCSIPRFDGHKEHHSHLTLSHYSIQEYLLSERVT</sequence>
<dbReference type="Proteomes" id="UP000054279">
    <property type="component" value="Unassembled WGS sequence"/>
</dbReference>
<feature type="domain" description="Nephrocystin 3-like N-terminal" evidence="2">
    <location>
        <begin position="4"/>
        <end position="59"/>
    </location>
</feature>
<name>A0A0C9UVM3_SPHS4</name>
<dbReference type="PANTHER" id="PTHR10039">
    <property type="entry name" value="AMELOGENIN"/>
    <property type="match status" value="1"/>
</dbReference>
<gene>
    <name evidence="3" type="ORF">M422DRAFT_164569</name>
</gene>
<accession>A0A0C9UVM3</accession>
<evidence type="ECO:0000313" key="3">
    <source>
        <dbReference type="EMBL" id="KIJ47090.1"/>
    </source>
</evidence>
<feature type="non-terminal residue" evidence="3">
    <location>
        <position position="1"/>
    </location>
</feature>
<evidence type="ECO:0000256" key="1">
    <source>
        <dbReference type="ARBA" id="ARBA00022737"/>
    </source>
</evidence>
<keyword evidence="4" id="KW-1185">Reference proteome</keyword>